<reference evidence="8" key="1">
    <citation type="submission" date="2018-05" db="EMBL/GenBank/DDBJ databases">
        <authorList>
            <person name="Lanie J.A."/>
            <person name="Ng W.-L."/>
            <person name="Kazmierczak K.M."/>
            <person name="Andrzejewski T.M."/>
            <person name="Davidsen T.M."/>
            <person name="Wayne K.J."/>
            <person name="Tettelin H."/>
            <person name="Glass J.I."/>
            <person name="Rusch D."/>
            <person name="Podicherti R."/>
            <person name="Tsui H.-C.T."/>
            <person name="Winkler M.E."/>
        </authorList>
    </citation>
    <scope>NUCLEOTIDE SEQUENCE</scope>
</reference>
<dbReference type="InterPro" id="IPR029061">
    <property type="entry name" value="THDP-binding"/>
</dbReference>
<dbReference type="GO" id="GO:0046872">
    <property type="term" value="F:metal ion binding"/>
    <property type="evidence" value="ECO:0007669"/>
    <property type="project" value="UniProtKB-KW"/>
</dbReference>
<protein>
    <submittedName>
        <fullName evidence="8">Uncharacterized protein</fullName>
    </submittedName>
</protein>
<accession>A0A381SAA5</accession>
<comment type="cofactor">
    <cofactor evidence="1">
        <name>thiamine diphosphate</name>
        <dbReference type="ChEBI" id="CHEBI:58937"/>
    </cofactor>
</comment>
<dbReference type="EMBL" id="UINC01002860">
    <property type="protein sequence ID" value="SVA01020.1"/>
    <property type="molecule type" value="Genomic_DNA"/>
</dbReference>
<evidence type="ECO:0000256" key="2">
    <source>
        <dbReference type="ARBA" id="ARBA00022679"/>
    </source>
</evidence>
<evidence type="ECO:0000256" key="1">
    <source>
        <dbReference type="ARBA" id="ARBA00001964"/>
    </source>
</evidence>
<keyword evidence="4" id="KW-0460">Magnesium</keyword>
<evidence type="ECO:0000256" key="5">
    <source>
        <dbReference type="ARBA" id="ARBA00023052"/>
    </source>
</evidence>
<sequence length="851" mass="92380">MPASGSSAVTIHSSSLNQVASARTVNVPGYDRERLEDVGFLASMTFVLMCNYHQTGHFGGPTAYMPYTVATHLAGPENGGMTFDYRRPKHPFADKFMLAGGHNAPATYALWMIMGEALSQKHAITGDDRYKADPKASMLSIDALGFRRGAGALATILEENDLVDHPAMAQAKIRGIRALSGHSETTDLTNDVNGGPSGIGIATAAGKAAFWDMMGADPSLKIIAIEGEFALTSGHSQEFKTQAVAQRVGKRLRVLMSYNNAGIDDELVGSVVKEDTYRIEDQWSSYGWNVLKVDDATNYDQVVGALKTMEDWDQDDRRPMMVVGKTVKGFWPGAKDGMLPGGVTQVVDHASHAYGMPMNGEYFQALAESFESKYGVTFEGIRAGAVSDDRERLLQLKTNIDIAMSVLEKNGLGDWLAERLVEIGDQVNDSLPLRVDPNSDPFLDDRLLVANLPTEATTVTAENPVTGEKKDVGIALFEQPGAIKGTRRAISEIIKWANYVTENRFVIVAADLAESINVDHGSLWGHYDPIDNIAGTRLKAPIQEAGNASTAVGFTSQSLSIDPDRHNGVWSISGSYGAFTPLMYLPLRVWSQQNQDSPFRLGVAHVLAGHSGPETAADARTHFGIFAPQVWKLFPKGQVIVLSFWDYNDVAPGYFAAAEIAARDPKVGVIVLEVARPDFAVADRSTFADSDPCAAAKGFYLIKDYDPNKPKDGVVVSQGSSSTVNLVSVLEKLEEAGVNVKVVAAISEELFDRQPKSYRDTVLTDADKFDLMVVTTGTRRVWPVTGVGPLTDEYSLTSDWDNQWLSGGTEDDVIKEAHLDKDSIFDAVQRFAADHQERLSRQAAAFNGHAG</sequence>
<dbReference type="InterPro" id="IPR005474">
    <property type="entry name" value="Transketolase_N"/>
</dbReference>
<dbReference type="GO" id="GO:0006098">
    <property type="term" value="P:pentose-phosphate shunt"/>
    <property type="evidence" value="ECO:0007669"/>
    <property type="project" value="TreeGrafter"/>
</dbReference>
<keyword evidence="3" id="KW-0479">Metal-binding</keyword>
<dbReference type="InterPro" id="IPR055152">
    <property type="entry name" value="Transketolase-like_C_2"/>
</dbReference>
<dbReference type="GO" id="GO:0005829">
    <property type="term" value="C:cytosol"/>
    <property type="evidence" value="ECO:0007669"/>
    <property type="project" value="TreeGrafter"/>
</dbReference>
<dbReference type="PANTHER" id="PTHR43522:SF2">
    <property type="entry name" value="TRANSKETOLASE 1-RELATED"/>
    <property type="match status" value="1"/>
</dbReference>
<dbReference type="GO" id="GO:0004802">
    <property type="term" value="F:transketolase activity"/>
    <property type="evidence" value="ECO:0007669"/>
    <property type="project" value="TreeGrafter"/>
</dbReference>
<proteinExistence type="predicted"/>
<dbReference type="InterPro" id="IPR033247">
    <property type="entry name" value="Transketolase_fam"/>
</dbReference>
<name>A0A381SAA5_9ZZZZ</name>
<dbReference type="Gene3D" id="3.40.50.970">
    <property type="match status" value="2"/>
</dbReference>
<evidence type="ECO:0000313" key="8">
    <source>
        <dbReference type="EMBL" id="SVA01020.1"/>
    </source>
</evidence>
<dbReference type="PANTHER" id="PTHR43522">
    <property type="entry name" value="TRANSKETOLASE"/>
    <property type="match status" value="1"/>
</dbReference>
<evidence type="ECO:0000259" key="7">
    <source>
        <dbReference type="Pfam" id="PF22613"/>
    </source>
</evidence>
<dbReference type="InterPro" id="IPR009014">
    <property type="entry name" value="Transketo_C/PFOR_II"/>
</dbReference>
<keyword evidence="5" id="KW-0786">Thiamine pyrophosphate</keyword>
<evidence type="ECO:0000256" key="3">
    <source>
        <dbReference type="ARBA" id="ARBA00022723"/>
    </source>
</evidence>
<evidence type="ECO:0000259" key="6">
    <source>
        <dbReference type="Pfam" id="PF00456"/>
    </source>
</evidence>
<dbReference type="SUPFAM" id="SSF52922">
    <property type="entry name" value="TK C-terminal domain-like"/>
    <property type="match status" value="1"/>
</dbReference>
<organism evidence="8">
    <name type="scientific">marine metagenome</name>
    <dbReference type="NCBI Taxonomy" id="408172"/>
    <lineage>
        <taxon>unclassified sequences</taxon>
        <taxon>metagenomes</taxon>
        <taxon>ecological metagenomes</taxon>
    </lineage>
</organism>
<dbReference type="SUPFAM" id="SSF52518">
    <property type="entry name" value="Thiamin diphosphate-binding fold (THDP-binding)"/>
    <property type="match status" value="2"/>
</dbReference>
<dbReference type="AlphaFoldDB" id="A0A381SAA5"/>
<feature type="domain" description="Transketolase-like C-terminal" evidence="7">
    <location>
        <begin position="698"/>
        <end position="782"/>
    </location>
</feature>
<dbReference type="Pfam" id="PF22613">
    <property type="entry name" value="Transketolase_C_1"/>
    <property type="match status" value="1"/>
</dbReference>
<dbReference type="Gene3D" id="3.40.50.920">
    <property type="match status" value="1"/>
</dbReference>
<feature type="domain" description="Transketolase N-terminal" evidence="6">
    <location>
        <begin position="180"/>
        <end position="335"/>
    </location>
</feature>
<gene>
    <name evidence="8" type="ORF">METZ01_LOCUS53874</name>
</gene>
<keyword evidence="2" id="KW-0808">Transferase</keyword>
<evidence type="ECO:0000256" key="4">
    <source>
        <dbReference type="ARBA" id="ARBA00022842"/>
    </source>
</evidence>
<dbReference type="Pfam" id="PF00456">
    <property type="entry name" value="Transketolase_N"/>
    <property type="match status" value="1"/>
</dbReference>